<dbReference type="AlphaFoldDB" id="A0A1H0D503"/>
<keyword evidence="4" id="KW-1185">Reference proteome</keyword>
<reference evidence="4" key="1">
    <citation type="submission" date="2016-10" db="EMBL/GenBank/DDBJ databases">
        <authorList>
            <person name="Varghese N."/>
            <person name="Submissions S."/>
        </authorList>
    </citation>
    <scope>NUCLEOTIDE SEQUENCE [LARGE SCALE GENOMIC DNA]</scope>
    <source>
        <strain evidence="4">CGMCC 1.10369</strain>
    </source>
</reference>
<dbReference type="OrthoDB" id="1957331at2"/>
<feature type="signal peptide" evidence="2">
    <location>
        <begin position="1"/>
        <end position="22"/>
    </location>
</feature>
<dbReference type="Gene3D" id="2.50.20.20">
    <property type="match status" value="1"/>
</dbReference>
<evidence type="ECO:0000313" key="3">
    <source>
        <dbReference type="EMBL" id="SDN65218.1"/>
    </source>
</evidence>
<name>A0A1H0D503_9BACI</name>
<keyword evidence="1" id="KW-0472">Membrane</keyword>
<dbReference type="STRING" id="745820.SAMN04488053_102345"/>
<keyword evidence="2" id="KW-0732">Signal</keyword>
<feature type="transmembrane region" description="Helical" evidence="1">
    <location>
        <begin position="272"/>
        <end position="290"/>
    </location>
</feature>
<dbReference type="EMBL" id="FNIL01000002">
    <property type="protein sequence ID" value="SDN65218.1"/>
    <property type="molecule type" value="Genomic_DNA"/>
</dbReference>
<organism evidence="3 4">
    <name type="scientific">Alkalicoccus daliensis</name>
    <dbReference type="NCBI Taxonomy" id="745820"/>
    <lineage>
        <taxon>Bacteria</taxon>
        <taxon>Bacillati</taxon>
        <taxon>Bacillota</taxon>
        <taxon>Bacilli</taxon>
        <taxon>Bacillales</taxon>
        <taxon>Bacillaceae</taxon>
        <taxon>Alkalicoccus</taxon>
    </lineage>
</organism>
<evidence type="ECO:0000256" key="1">
    <source>
        <dbReference type="SAM" id="Phobius"/>
    </source>
</evidence>
<dbReference type="InterPro" id="IPR046720">
    <property type="entry name" value="DUF6612"/>
</dbReference>
<proteinExistence type="predicted"/>
<gene>
    <name evidence="3" type="ORF">SAMN04488053_102345</name>
</gene>
<feature type="chain" id="PRO_5011764725" description="LPXTG-motif cell wall anchor domain-containing protein" evidence="2">
    <location>
        <begin position="23"/>
        <end position="299"/>
    </location>
</feature>
<dbReference type="RefSeq" id="WP_090841711.1">
    <property type="nucleotide sequence ID" value="NZ_FNIL01000002.1"/>
</dbReference>
<evidence type="ECO:0008006" key="5">
    <source>
        <dbReference type="Google" id="ProtNLM"/>
    </source>
</evidence>
<keyword evidence="1" id="KW-1133">Transmembrane helix</keyword>
<evidence type="ECO:0000313" key="4">
    <source>
        <dbReference type="Proteomes" id="UP000198778"/>
    </source>
</evidence>
<evidence type="ECO:0000256" key="2">
    <source>
        <dbReference type="SAM" id="SignalP"/>
    </source>
</evidence>
<dbReference type="Pfam" id="PF20316">
    <property type="entry name" value="DUF6612"/>
    <property type="match status" value="1"/>
</dbReference>
<accession>A0A1H0D503</accession>
<keyword evidence="1" id="KW-0812">Transmembrane</keyword>
<protein>
    <recommendedName>
        <fullName evidence="5">LPXTG-motif cell wall anchor domain-containing protein</fullName>
    </recommendedName>
</protein>
<sequence>MKKAVICMSAVALFAAPAAVSAESDAADILNQSNEAMDSLDSFSSTVYMEMSIVENGEAFTTEATVEQDVFLDPFKLRQETTTVLPELGEEETLMSYMTEDGFYQEDGEGGWIRLDDGLGDMMTAQDQLMDAGPIAEHMDVTEEDGYYVLTYTGEPEDFEDVMEAVYEMDGMNGDMEGMEEMEDMMNIEDISYEMHIDQDTYYVTDAVVDLTMSMEMEGMSVTMEQMMEMSFHNFNNVEDFDLPQEALEADDLEDVLEEELGDEMPATATSYPLWAGFGIALAAAGMFFMTGRRRGEVS</sequence>
<dbReference type="Proteomes" id="UP000198778">
    <property type="component" value="Unassembled WGS sequence"/>
</dbReference>